<dbReference type="InterPro" id="IPR002602">
    <property type="entry name" value="DB"/>
</dbReference>
<keyword evidence="1" id="KW-0472">Membrane</keyword>
<feature type="domain" description="Domain of unknown function DB" evidence="2">
    <location>
        <begin position="370"/>
        <end position="466"/>
    </location>
</feature>
<dbReference type="Proteomes" id="UP000887566">
    <property type="component" value="Unplaced"/>
</dbReference>
<accession>A0A914WS73</accession>
<keyword evidence="3" id="KW-1185">Reference proteome</keyword>
<evidence type="ECO:0000313" key="4">
    <source>
        <dbReference type="WBParaSite" id="PSAMB.scaffold507size54856.g6504.t1"/>
    </source>
</evidence>
<feature type="transmembrane region" description="Helical" evidence="1">
    <location>
        <begin position="21"/>
        <end position="45"/>
    </location>
</feature>
<reference evidence="4" key="1">
    <citation type="submission" date="2022-11" db="UniProtKB">
        <authorList>
            <consortium name="WormBaseParasite"/>
        </authorList>
    </citation>
    <scope>IDENTIFICATION</scope>
</reference>
<dbReference type="Pfam" id="PF01682">
    <property type="entry name" value="DB"/>
    <property type="match status" value="1"/>
</dbReference>
<keyword evidence="1" id="KW-0812">Transmembrane</keyword>
<evidence type="ECO:0000256" key="1">
    <source>
        <dbReference type="SAM" id="Phobius"/>
    </source>
</evidence>
<name>A0A914WS73_9BILA</name>
<protein>
    <recommendedName>
        <fullName evidence="2">Domain of unknown function DB domain-containing protein</fullName>
    </recommendedName>
</protein>
<sequence>MSPRSSRNMLGAKIIKGDADGFEPLGLSGVVLSGLVLGLAALLPFDAIAVTLFSEDRVDVQVVVHVAPRVVRTGRRSGVVFNQPELVNSAPITAASASKSPGSFPRRSLRTTFPTLDPPAAPAVVSFNGGMRRRSAPFALSLVAVYSSLIVETTTAVDVCQVGHKLTAATRDTDGSLNSQCKTFVSEDCSISCQWATSCRDSPGWHHYAGGSRSFVAGIRSSINHRLLLRCCVSLASTNTKCQWTSRFSVDQLAQLPTPEFDFNPETIIRDILINPNSPAWSVELRAEVCTFVKERSTCDIAKMVDEEMKGFRLILLRSSRSKLLRKTKHDRQNQIRLMEKLFSSATCPKQPGWQPCVGVSEANSRLQACCRKLTTGCQELCNYDITKDKLINAALSGSCPVEELDGMIKCAAVDKDHTACCEALGVFVEDRDLCKPLCNPQATLKMVDFTLFPCLDHIPVIARCFWASVEPA</sequence>
<dbReference type="WBParaSite" id="PSAMB.scaffold507size54856.g6504.t1">
    <property type="protein sequence ID" value="PSAMB.scaffold507size54856.g6504.t1"/>
    <property type="gene ID" value="PSAMB.scaffold507size54856.g6504"/>
</dbReference>
<organism evidence="3 4">
    <name type="scientific">Plectus sambesii</name>
    <dbReference type="NCBI Taxonomy" id="2011161"/>
    <lineage>
        <taxon>Eukaryota</taxon>
        <taxon>Metazoa</taxon>
        <taxon>Ecdysozoa</taxon>
        <taxon>Nematoda</taxon>
        <taxon>Chromadorea</taxon>
        <taxon>Plectida</taxon>
        <taxon>Plectina</taxon>
        <taxon>Plectoidea</taxon>
        <taxon>Plectidae</taxon>
        <taxon>Plectus</taxon>
    </lineage>
</organism>
<evidence type="ECO:0000313" key="3">
    <source>
        <dbReference type="Proteomes" id="UP000887566"/>
    </source>
</evidence>
<proteinExistence type="predicted"/>
<dbReference type="AlphaFoldDB" id="A0A914WS73"/>
<evidence type="ECO:0000259" key="2">
    <source>
        <dbReference type="Pfam" id="PF01682"/>
    </source>
</evidence>
<dbReference type="PANTHER" id="PTHR21679">
    <property type="entry name" value="DOMAIN OF UNKNOWN FUNCTION DB DOMAIN-CONTAINING PROTEIN-RELATED"/>
    <property type="match status" value="1"/>
</dbReference>
<keyword evidence="1" id="KW-1133">Transmembrane helix</keyword>